<dbReference type="KEGG" id="act:ACLA_070370"/>
<dbReference type="PANTHER" id="PTHR38695:SF1">
    <property type="entry name" value="AMINO ACID PERMEASE_ SLC12A DOMAIN-CONTAINING PROTEIN"/>
    <property type="match status" value="1"/>
</dbReference>
<organism evidence="2 3">
    <name type="scientific">Aspergillus clavatus (strain ATCC 1007 / CBS 513.65 / DSM 816 / NCTC 3887 / NRRL 1 / QM 1276 / 107)</name>
    <dbReference type="NCBI Taxonomy" id="344612"/>
    <lineage>
        <taxon>Eukaryota</taxon>
        <taxon>Fungi</taxon>
        <taxon>Dikarya</taxon>
        <taxon>Ascomycota</taxon>
        <taxon>Pezizomycotina</taxon>
        <taxon>Eurotiomycetes</taxon>
        <taxon>Eurotiomycetidae</taxon>
        <taxon>Eurotiales</taxon>
        <taxon>Aspergillaceae</taxon>
        <taxon>Aspergillus</taxon>
        <taxon>Aspergillus subgen. Fumigati</taxon>
    </lineage>
</organism>
<proteinExistence type="predicted"/>
<evidence type="ECO:0000313" key="3">
    <source>
        <dbReference type="Proteomes" id="UP000006701"/>
    </source>
</evidence>
<dbReference type="eggNOG" id="ENOG502SPCX">
    <property type="taxonomic scope" value="Eukaryota"/>
</dbReference>
<name>A1C6I4_ASPCL</name>
<sequence length="251" mass="27381">MSLIARKVVLPALAVAGIALLTPAMYRDYRIFMSYGPGGIPYNILGWFASNVVLGPFGKEMLSTEIYDRHIQAGHRTSHLSSVPVKARERPVVGPHAVPQRQLTEFPNGSIKEKLIQEFVAFVARNPHLVRMANSGLELHADALFVAETLPEGPTLQETNGEIAHIHRLKDSSVHVTLAPADCKKVIESGWGQRHALSGVSVPRALTLGRKIALPAEYVLIYAPRTEEEVAFVMEVIGASVKYMTGSDGVN</sequence>
<dbReference type="Proteomes" id="UP000006701">
    <property type="component" value="Unassembled WGS sequence"/>
</dbReference>
<dbReference type="InterPro" id="IPR040841">
    <property type="entry name" value="Luciferase_dom"/>
</dbReference>
<dbReference type="RefSeq" id="XP_001275431.1">
    <property type="nucleotide sequence ID" value="XM_001275430.1"/>
</dbReference>
<evidence type="ECO:0000259" key="1">
    <source>
        <dbReference type="Pfam" id="PF17648"/>
    </source>
</evidence>
<dbReference type="VEuPathDB" id="FungiDB:ACLA_070370"/>
<gene>
    <name evidence="2" type="ORF">ACLA_070370</name>
</gene>
<dbReference type="EMBL" id="DS027045">
    <property type="protein sequence ID" value="EAW14005.1"/>
    <property type="molecule type" value="Genomic_DNA"/>
</dbReference>
<dbReference type="OrthoDB" id="5358398at2759"/>
<dbReference type="InterPro" id="IPR048273">
    <property type="entry name" value="Luciferase"/>
</dbReference>
<dbReference type="OMA" id="NHHLVKF"/>
<reference evidence="2 3" key="1">
    <citation type="journal article" date="2008" name="PLoS Genet.">
        <title>Genomic islands in the pathogenic filamentous fungus Aspergillus fumigatus.</title>
        <authorList>
            <person name="Fedorova N.D."/>
            <person name="Khaldi N."/>
            <person name="Joardar V.S."/>
            <person name="Maiti R."/>
            <person name="Amedeo P."/>
            <person name="Anderson M.J."/>
            <person name="Crabtree J."/>
            <person name="Silva J.C."/>
            <person name="Badger J.H."/>
            <person name="Albarraq A."/>
            <person name="Angiuoli S."/>
            <person name="Bussey H."/>
            <person name="Bowyer P."/>
            <person name="Cotty P.J."/>
            <person name="Dyer P.S."/>
            <person name="Egan A."/>
            <person name="Galens K."/>
            <person name="Fraser-Liggett C.M."/>
            <person name="Haas B.J."/>
            <person name="Inman J.M."/>
            <person name="Kent R."/>
            <person name="Lemieux S."/>
            <person name="Malavazi I."/>
            <person name="Orvis J."/>
            <person name="Roemer T."/>
            <person name="Ronning C.M."/>
            <person name="Sundaram J.P."/>
            <person name="Sutton G."/>
            <person name="Turner G."/>
            <person name="Venter J.C."/>
            <person name="White O.R."/>
            <person name="Whitty B.R."/>
            <person name="Youngman P."/>
            <person name="Wolfe K.H."/>
            <person name="Goldman G.H."/>
            <person name="Wortman J.R."/>
            <person name="Jiang B."/>
            <person name="Denning D.W."/>
            <person name="Nierman W.C."/>
        </authorList>
    </citation>
    <scope>NUCLEOTIDE SEQUENCE [LARGE SCALE GENOMIC DNA]</scope>
    <source>
        <strain evidence="3">ATCC 1007 / CBS 513.65 / DSM 816 / NCTC 3887 / NRRL 1</strain>
    </source>
</reference>
<dbReference type="Pfam" id="PF17648">
    <property type="entry name" value="Luciferase"/>
    <property type="match status" value="1"/>
</dbReference>
<dbReference type="AlphaFoldDB" id="A1C6I4"/>
<accession>A1C6I4</accession>
<keyword evidence="3" id="KW-1185">Reference proteome</keyword>
<dbReference type="HOGENOM" id="CLU_063954_1_0_1"/>
<feature type="domain" description="Luciferase" evidence="1">
    <location>
        <begin position="160"/>
        <end position="240"/>
    </location>
</feature>
<dbReference type="PANTHER" id="PTHR38695">
    <property type="entry name" value="AMINO ACID PERMEASE_ SLC12A DOMAIN-CONTAINING PROTEIN"/>
    <property type="match status" value="1"/>
</dbReference>
<protein>
    <recommendedName>
        <fullName evidence="1">Luciferase domain-containing protein</fullName>
    </recommendedName>
</protein>
<dbReference type="GeneID" id="4707587"/>
<evidence type="ECO:0000313" key="2">
    <source>
        <dbReference type="EMBL" id="EAW14005.1"/>
    </source>
</evidence>